<dbReference type="Pfam" id="PF15901">
    <property type="entry name" value="Sortilin_C"/>
    <property type="match status" value="1"/>
</dbReference>
<evidence type="ECO:0000259" key="9">
    <source>
        <dbReference type="SMART" id="SM00602"/>
    </source>
</evidence>
<dbReference type="InterPro" id="IPR036055">
    <property type="entry name" value="LDL_receptor-like_sf"/>
</dbReference>
<keyword evidence="4 8" id="KW-0732">Signal</keyword>
<feature type="domain" description="VPS10" evidence="9">
    <location>
        <begin position="69"/>
        <end position="631"/>
    </location>
</feature>
<feature type="transmembrane region" description="Helical" evidence="7">
    <location>
        <begin position="988"/>
        <end position="1010"/>
    </location>
</feature>
<dbReference type="OrthoDB" id="10013209at2759"/>
<evidence type="ECO:0000256" key="8">
    <source>
        <dbReference type="SAM" id="SignalP"/>
    </source>
</evidence>
<dbReference type="PANTHER" id="PTHR12106:SF27">
    <property type="entry name" value="SORTILIN-RELATED RECEPTOR"/>
    <property type="match status" value="1"/>
</dbReference>
<feature type="signal peptide" evidence="8">
    <location>
        <begin position="1"/>
        <end position="22"/>
    </location>
</feature>
<dbReference type="CDD" id="cd00112">
    <property type="entry name" value="LDLa"/>
    <property type="match status" value="1"/>
</dbReference>
<dbReference type="Gene3D" id="4.10.400.10">
    <property type="entry name" value="Low-density Lipoprotein Receptor"/>
    <property type="match status" value="1"/>
</dbReference>
<comment type="caution">
    <text evidence="10">The sequence shown here is derived from an EMBL/GenBank/DDBJ whole genome shotgun (WGS) entry which is preliminary data.</text>
</comment>
<dbReference type="SMART" id="SM00602">
    <property type="entry name" value="VPS10"/>
    <property type="match status" value="1"/>
</dbReference>
<evidence type="ECO:0000256" key="4">
    <source>
        <dbReference type="ARBA" id="ARBA00022729"/>
    </source>
</evidence>
<dbReference type="SMART" id="SM00192">
    <property type="entry name" value="LDLa"/>
    <property type="match status" value="1"/>
</dbReference>
<dbReference type="Proteomes" id="UP000031668">
    <property type="component" value="Unassembled WGS sequence"/>
</dbReference>
<evidence type="ECO:0000313" key="11">
    <source>
        <dbReference type="Proteomes" id="UP000031668"/>
    </source>
</evidence>
<dbReference type="SUPFAM" id="SSF57424">
    <property type="entry name" value="LDL receptor-like module"/>
    <property type="match status" value="1"/>
</dbReference>
<dbReference type="AlphaFoldDB" id="A0A0C2M9D3"/>
<organism evidence="10 11">
    <name type="scientific">Thelohanellus kitauei</name>
    <name type="common">Myxosporean</name>
    <dbReference type="NCBI Taxonomy" id="669202"/>
    <lineage>
        <taxon>Eukaryota</taxon>
        <taxon>Metazoa</taxon>
        <taxon>Cnidaria</taxon>
        <taxon>Myxozoa</taxon>
        <taxon>Myxosporea</taxon>
        <taxon>Bivalvulida</taxon>
        <taxon>Platysporina</taxon>
        <taxon>Myxobolidae</taxon>
        <taxon>Thelohanellus</taxon>
    </lineage>
</organism>
<proteinExistence type="inferred from homology"/>
<keyword evidence="7" id="KW-1133">Transmembrane helix</keyword>
<dbReference type="Gene3D" id="3.30.60.270">
    <property type="match status" value="1"/>
</dbReference>
<keyword evidence="7" id="KW-0472">Membrane</keyword>
<dbReference type="GO" id="GO:0005886">
    <property type="term" value="C:plasma membrane"/>
    <property type="evidence" value="ECO:0007669"/>
    <property type="project" value="UniProtKB-SubCell"/>
</dbReference>
<dbReference type="GO" id="GO:0006892">
    <property type="term" value="P:post-Golgi vesicle-mediated transport"/>
    <property type="evidence" value="ECO:0007669"/>
    <property type="project" value="TreeGrafter"/>
</dbReference>
<feature type="disulfide bond" evidence="6">
    <location>
        <begin position="932"/>
        <end position="947"/>
    </location>
</feature>
<dbReference type="InterPro" id="IPR002172">
    <property type="entry name" value="LDrepeatLR_classA_rpt"/>
</dbReference>
<evidence type="ECO:0000256" key="5">
    <source>
        <dbReference type="ARBA" id="ARBA00023157"/>
    </source>
</evidence>
<dbReference type="InterPro" id="IPR031777">
    <property type="entry name" value="Sortilin_C"/>
</dbReference>
<dbReference type="PROSITE" id="PS01209">
    <property type="entry name" value="LDLRA_1"/>
    <property type="match status" value="1"/>
</dbReference>
<feature type="disulfide bond" evidence="6">
    <location>
        <begin position="920"/>
        <end position="938"/>
    </location>
</feature>
<evidence type="ECO:0000256" key="6">
    <source>
        <dbReference type="PROSITE-ProRule" id="PRU00124"/>
    </source>
</evidence>
<keyword evidence="5 6" id="KW-1015">Disulfide bond</keyword>
<dbReference type="PROSITE" id="PS50068">
    <property type="entry name" value="LDLRA_2"/>
    <property type="match status" value="1"/>
</dbReference>
<comment type="similarity">
    <text evidence="2">Belongs to the VPS10-related sortilin family.</text>
</comment>
<keyword evidence="7" id="KW-0812">Transmembrane</keyword>
<comment type="caution">
    <text evidence="6">Lacks conserved residue(s) required for the propagation of feature annotation.</text>
</comment>
<dbReference type="Pfam" id="PF00057">
    <property type="entry name" value="Ldl_recept_a"/>
    <property type="match status" value="1"/>
</dbReference>
<comment type="subcellular location">
    <subcellularLocation>
        <location evidence="1">Cell membrane</location>
        <topology evidence="1">Single-pass membrane protein</topology>
    </subcellularLocation>
</comment>
<accession>A0A0C2M9D3</accession>
<reference evidence="10 11" key="1">
    <citation type="journal article" date="2014" name="Genome Biol. Evol.">
        <title>The genome of the myxosporean Thelohanellus kitauei shows adaptations to nutrient acquisition within its fish host.</title>
        <authorList>
            <person name="Yang Y."/>
            <person name="Xiong J."/>
            <person name="Zhou Z."/>
            <person name="Huo F."/>
            <person name="Miao W."/>
            <person name="Ran C."/>
            <person name="Liu Y."/>
            <person name="Zhang J."/>
            <person name="Feng J."/>
            <person name="Wang M."/>
            <person name="Wang M."/>
            <person name="Wang L."/>
            <person name="Yao B."/>
        </authorList>
    </citation>
    <scope>NUCLEOTIDE SEQUENCE [LARGE SCALE GENOMIC DNA]</scope>
    <source>
        <strain evidence="10">Wuqing</strain>
    </source>
</reference>
<keyword evidence="11" id="KW-1185">Reference proteome</keyword>
<dbReference type="SUPFAM" id="SSF50939">
    <property type="entry name" value="Sialidases"/>
    <property type="match status" value="1"/>
</dbReference>
<dbReference type="InterPro" id="IPR023415">
    <property type="entry name" value="LDLR_class-A_CS"/>
</dbReference>
<dbReference type="InterPro" id="IPR050310">
    <property type="entry name" value="VPS10-sortilin"/>
</dbReference>
<evidence type="ECO:0000256" key="7">
    <source>
        <dbReference type="SAM" id="Phobius"/>
    </source>
</evidence>
<gene>
    <name evidence="10" type="ORF">RF11_13907</name>
</gene>
<dbReference type="InterPro" id="IPR036278">
    <property type="entry name" value="Sialidase_sf"/>
</dbReference>
<evidence type="ECO:0000256" key="1">
    <source>
        <dbReference type="ARBA" id="ARBA00004162"/>
    </source>
</evidence>
<feature type="chain" id="PRO_5002168580" evidence="8">
    <location>
        <begin position="23"/>
        <end position="1049"/>
    </location>
</feature>
<dbReference type="InterPro" id="IPR006581">
    <property type="entry name" value="VPS10"/>
</dbReference>
<protein>
    <submittedName>
        <fullName evidence="10">Vacuolar protein sorting/targeting protein 10</fullName>
    </submittedName>
</protein>
<evidence type="ECO:0000313" key="10">
    <source>
        <dbReference type="EMBL" id="KII60934.1"/>
    </source>
</evidence>
<evidence type="ECO:0000256" key="3">
    <source>
        <dbReference type="ARBA" id="ARBA00022475"/>
    </source>
</evidence>
<sequence length="1049" mass="121989">MVILSKGWCSIVWSSLLIVCWSKNEKNLVVNPSGIEELPLCKNNTFHDESDSFEVIYNFVRPQFVLYFTKSVHKPGKGAIYKYDQSKQAFDLVNLKTPRSTANLSIVVPIGEKMFCLSTEDNLAFYINEDLQVEHEQKLLPEHEYVPNSYYPDLIARRHVNYTEMGSHVAFSTNYGKEYNHNFTMINKYDWVPKRRNIVFLTTGKNLTIYNIDKNDTYFVLSNVDDYKIAQTQLLIIQSTNGTNLNITIFDTEKSTHNLTHFPALLKIQRVKLFDYAFDRHYVILEDEHSNTCLWSPTDTPLYFVRKACCHMNESVEMESNFFINRNVEGTIYWNHLNDRNEFRTFTSTNDGRFWFQVNIRKNDTSQHNIATHFNFKLHDQRVVPDNLNWIDIQFGQVSNKTITFISQNNGQHWSSVPLGGSKIVFLNSGTVILFVAHDSRTVICSFDGAMTWFNYTYYKDNKTVLYAGKLPDNDLKAVIVTRDSLTSQLNFDILDFSNIFSISLNKVEFECKSDHYMEWALPRFRDSCYQGMSVLVRTRHPNVRCVDKMTEHKKVNSKCPCTSDDYACRYNYYSFGDECVLDELSGINEEPYKCDPGSHYAFYQAGYVKIPHDTCDPREFHLDVINNSSDLCVQNEWTDFLVLNSMNKIYVSQLASYGEYFRKQIITEIFPNKKASLGTPIAFDYSQLLIYNFKNNHLAMYPFHNGNKTDLYYLEDVVVNMVYDSALHAIIFLTTRKELRIVSLLTNFQQLVSDNVKRFNIHPLTRSAFDILQAYIDLEAKRVFILNSNNVLMIKKFVKDITDLQTFTEIPKVTNFVVYDYNLYHLVDGDLLYRNLEKINQSVKLTNDVKFDRILLHQKSLISLRHQCQNLNCQFMCVPVSYHKVQCECPPETIRSDDKCICPKEHPDCLLPHCTGFPCKNSKCLINNVQCNGVDDCGDGSDEIGCTHKCPKDNHLCQDKCITKDTVCNSKKIVVIPTKPKARKLGVGYIILIIILICLAMIYPSYLFIRWCRRRFYQRPLSLNPSHHLSQMELMRLLDDDNDLYDLS</sequence>
<keyword evidence="3" id="KW-1003">Cell membrane</keyword>
<evidence type="ECO:0000256" key="2">
    <source>
        <dbReference type="ARBA" id="ARBA00008251"/>
    </source>
</evidence>
<dbReference type="GO" id="GO:0005794">
    <property type="term" value="C:Golgi apparatus"/>
    <property type="evidence" value="ECO:0007669"/>
    <property type="project" value="TreeGrafter"/>
</dbReference>
<dbReference type="PANTHER" id="PTHR12106">
    <property type="entry name" value="SORTILIN RELATED"/>
    <property type="match status" value="1"/>
</dbReference>
<dbReference type="EMBL" id="JWZT01005390">
    <property type="protein sequence ID" value="KII60934.1"/>
    <property type="molecule type" value="Genomic_DNA"/>
</dbReference>
<name>A0A0C2M9D3_THEKT</name>